<dbReference type="Proteomes" id="UP000075755">
    <property type="component" value="Plasmid pAA02"/>
</dbReference>
<dbReference type="PROSITE" id="PS50943">
    <property type="entry name" value="HTH_CROC1"/>
    <property type="match status" value="1"/>
</dbReference>
<reference evidence="5 6" key="1">
    <citation type="submission" date="2016-03" db="EMBL/GenBank/DDBJ databases">
        <title>Complete genome of Aminobacter aminovorans KCTC 2477.</title>
        <authorList>
            <person name="Kim K.M."/>
        </authorList>
    </citation>
    <scope>NUCLEOTIDE SEQUENCE [LARGE SCALE GENOMIC DNA]</scope>
    <source>
        <strain evidence="5 6">KCTC 2477</strain>
        <plasmid evidence="5 6">pAA02</plasmid>
    </source>
</reference>
<evidence type="ECO:0000256" key="2">
    <source>
        <dbReference type="ARBA" id="ARBA00023125"/>
    </source>
</evidence>
<dbReference type="GO" id="GO:0003700">
    <property type="term" value="F:DNA-binding transcription factor activity"/>
    <property type="evidence" value="ECO:0007669"/>
    <property type="project" value="TreeGrafter"/>
</dbReference>
<evidence type="ECO:0000256" key="1">
    <source>
        <dbReference type="ARBA" id="ARBA00023015"/>
    </source>
</evidence>
<dbReference type="InterPro" id="IPR010982">
    <property type="entry name" value="Lambda_DNA-bd_dom_sf"/>
</dbReference>
<dbReference type="SMART" id="SM00530">
    <property type="entry name" value="HTH_XRE"/>
    <property type="match status" value="1"/>
</dbReference>
<dbReference type="AlphaFoldDB" id="A0AAC9FER8"/>
<dbReference type="CDD" id="cd00093">
    <property type="entry name" value="HTH_XRE"/>
    <property type="match status" value="1"/>
</dbReference>
<dbReference type="GO" id="GO:0003677">
    <property type="term" value="F:DNA binding"/>
    <property type="evidence" value="ECO:0007669"/>
    <property type="project" value="UniProtKB-KW"/>
</dbReference>
<dbReference type="InterPro" id="IPR050807">
    <property type="entry name" value="TransReg_Diox_bact_type"/>
</dbReference>
<dbReference type="EMBL" id="CP015007">
    <property type="protein sequence ID" value="AMS45257.1"/>
    <property type="molecule type" value="Genomic_DNA"/>
</dbReference>
<dbReference type="InterPro" id="IPR001387">
    <property type="entry name" value="Cro/C1-type_HTH"/>
</dbReference>
<organism evidence="5 6">
    <name type="scientific">Aminobacter aminovorans</name>
    <name type="common">Chelatobacter heintzii</name>
    <dbReference type="NCBI Taxonomy" id="83263"/>
    <lineage>
        <taxon>Bacteria</taxon>
        <taxon>Pseudomonadati</taxon>
        <taxon>Pseudomonadota</taxon>
        <taxon>Alphaproteobacteria</taxon>
        <taxon>Hyphomicrobiales</taxon>
        <taxon>Phyllobacteriaceae</taxon>
        <taxon>Aminobacter</taxon>
    </lineage>
</organism>
<keyword evidence="3" id="KW-0804">Transcription</keyword>
<evidence type="ECO:0000259" key="4">
    <source>
        <dbReference type="PROSITE" id="PS50943"/>
    </source>
</evidence>
<dbReference type="PANTHER" id="PTHR46797">
    <property type="entry name" value="HTH-TYPE TRANSCRIPTIONAL REGULATOR"/>
    <property type="match status" value="1"/>
</dbReference>
<dbReference type="Pfam" id="PF01381">
    <property type="entry name" value="HTH_3"/>
    <property type="match status" value="1"/>
</dbReference>
<sequence>MNIRLRLGLNVRRLRKERELSQERLSVLSGFSRAYVSSVETGRRNATLDTLEVLARTLGVEDWELIAEPSALDRASIEGSEVAPVPEESP</sequence>
<accession>A0AAC9FER8</accession>
<evidence type="ECO:0000256" key="3">
    <source>
        <dbReference type="ARBA" id="ARBA00023163"/>
    </source>
</evidence>
<dbReference type="Gene3D" id="1.10.260.40">
    <property type="entry name" value="lambda repressor-like DNA-binding domains"/>
    <property type="match status" value="1"/>
</dbReference>
<evidence type="ECO:0000313" key="6">
    <source>
        <dbReference type="Proteomes" id="UP000075755"/>
    </source>
</evidence>
<dbReference type="SUPFAM" id="SSF47413">
    <property type="entry name" value="lambda repressor-like DNA-binding domains"/>
    <property type="match status" value="1"/>
</dbReference>
<dbReference type="PANTHER" id="PTHR46797:SF23">
    <property type="entry name" value="HTH-TYPE TRANSCRIPTIONAL REGULATOR SUTR"/>
    <property type="match status" value="1"/>
</dbReference>
<feature type="domain" description="HTH cro/C1-type" evidence="4">
    <location>
        <begin position="11"/>
        <end position="66"/>
    </location>
</feature>
<dbReference type="KEGG" id="aak:AA2016_6362"/>
<name>A0AAC9FER8_AMIAI</name>
<dbReference type="RefSeq" id="WP_067969469.1">
    <property type="nucleotide sequence ID" value="NZ_CP015007.1"/>
</dbReference>
<keyword evidence="1" id="KW-0805">Transcription regulation</keyword>
<geneLocation type="plasmid" evidence="5 6">
    <name>pAA02</name>
</geneLocation>
<dbReference type="GO" id="GO:0005829">
    <property type="term" value="C:cytosol"/>
    <property type="evidence" value="ECO:0007669"/>
    <property type="project" value="TreeGrafter"/>
</dbReference>
<keyword evidence="2" id="KW-0238">DNA-binding</keyword>
<proteinExistence type="predicted"/>
<evidence type="ECO:0000313" key="5">
    <source>
        <dbReference type="EMBL" id="AMS45257.1"/>
    </source>
</evidence>
<gene>
    <name evidence="5" type="ORF">AA2016_6362</name>
</gene>
<keyword evidence="5" id="KW-0614">Plasmid</keyword>
<protein>
    <recommendedName>
        <fullName evidence="4">HTH cro/C1-type domain-containing protein</fullName>
    </recommendedName>
</protein>